<dbReference type="NCBIfam" id="TIGR03454">
    <property type="entry name" value="partition_RepB"/>
    <property type="match status" value="1"/>
</dbReference>
<dbReference type="Pfam" id="PF07506">
    <property type="entry name" value="RepB"/>
    <property type="match status" value="1"/>
</dbReference>
<gene>
    <name evidence="3" type="ORF">C7450_11055</name>
</gene>
<feature type="domain" description="ParB-like N-terminal" evidence="2">
    <location>
        <begin position="59"/>
        <end position="149"/>
    </location>
</feature>
<keyword evidence="4" id="KW-1185">Reference proteome</keyword>
<dbReference type="Gene3D" id="1.10.10.2830">
    <property type="match status" value="1"/>
</dbReference>
<evidence type="ECO:0000259" key="2">
    <source>
        <dbReference type="SMART" id="SM00470"/>
    </source>
</evidence>
<dbReference type="RefSeq" id="WP_110376720.1">
    <property type="nucleotide sequence ID" value="NZ_JAHBRY010000003.1"/>
</dbReference>
<dbReference type="InterPro" id="IPR011111">
    <property type="entry name" value="Plasmid_RepB"/>
</dbReference>
<dbReference type="GO" id="GO:0003677">
    <property type="term" value="F:DNA binding"/>
    <property type="evidence" value="ECO:0007669"/>
    <property type="project" value="InterPro"/>
</dbReference>
<dbReference type="InterPro" id="IPR017819">
    <property type="entry name" value="Plasmid_partition_RepB"/>
</dbReference>
<accession>A0A2V3TZR5</accession>
<evidence type="ECO:0000256" key="1">
    <source>
        <dbReference type="ARBA" id="ARBA00006295"/>
    </source>
</evidence>
<dbReference type="PANTHER" id="PTHR33375">
    <property type="entry name" value="CHROMOSOME-PARTITIONING PROTEIN PARB-RELATED"/>
    <property type="match status" value="1"/>
</dbReference>
<dbReference type="SUPFAM" id="SSF109709">
    <property type="entry name" value="KorB DNA-binding domain-like"/>
    <property type="match status" value="1"/>
</dbReference>
<evidence type="ECO:0000313" key="3">
    <source>
        <dbReference type="EMBL" id="PXW55116.1"/>
    </source>
</evidence>
<comment type="caution">
    <text evidence="3">The sequence shown here is derived from an EMBL/GenBank/DDBJ whole genome shotgun (WGS) entry which is preliminary data.</text>
</comment>
<dbReference type="Pfam" id="PF02195">
    <property type="entry name" value="ParB_N"/>
    <property type="match status" value="1"/>
</dbReference>
<name>A0A2V3TZR5_9HYPH</name>
<dbReference type="InterPro" id="IPR037972">
    <property type="entry name" value="RepB_N"/>
</dbReference>
<evidence type="ECO:0000313" key="4">
    <source>
        <dbReference type="Proteomes" id="UP000248021"/>
    </source>
</evidence>
<organism evidence="3 4">
    <name type="scientific">Chelatococcus asaccharovorans</name>
    <dbReference type="NCBI Taxonomy" id="28210"/>
    <lineage>
        <taxon>Bacteria</taxon>
        <taxon>Pseudomonadati</taxon>
        <taxon>Pseudomonadota</taxon>
        <taxon>Alphaproteobacteria</taxon>
        <taxon>Hyphomicrobiales</taxon>
        <taxon>Chelatococcaceae</taxon>
        <taxon>Chelatococcus</taxon>
    </lineage>
</organism>
<dbReference type="CDD" id="cd16405">
    <property type="entry name" value="RepB_like_N"/>
    <property type="match status" value="1"/>
</dbReference>
<dbReference type="NCBIfam" id="TIGR00180">
    <property type="entry name" value="parB_part"/>
    <property type="match status" value="1"/>
</dbReference>
<comment type="similarity">
    <text evidence="1">Belongs to the ParB family.</text>
</comment>
<dbReference type="GO" id="GO:0005694">
    <property type="term" value="C:chromosome"/>
    <property type="evidence" value="ECO:0007669"/>
    <property type="project" value="TreeGrafter"/>
</dbReference>
<protein>
    <submittedName>
        <fullName evidence="3">ParB family chromosome partitioning protein</fullName>
    </submittedName>
</protein>
<dbReference type="InterPro" id="IPR003115">
    <property type="entry name" value="ParB_N"/>
</dbReference>
<dbReference type="InterPro" id="IPR036086">
    <property type="entry name" value="ParB/Sulfiredoxin_sf"/>
</dbReference>
<dbReference type="AlphaFoldDB" id="A0A2V3TZR5"/>
<dbReference type="InterPro" id="IPR004437">
    <property type="entry name" value="ParB/RepB/Spo0J"/>
</dbReference>
<dbReference type="GO" id="GO:0007059">
    <property type="term" value="P:chromosome segregation"/>
    <property type="evidence" value="ECO:0007669"/>
    <property type="project" value="TreeGrafter"/>
</dbReference>
<dbReference type="OrthoDB" id="7908920at2"/>
<dbReference type="InterPro" id="IPR050336">
    <property type="entry name" value="Chromosome_partition/occlusion"/>
</dbReference>
<dbReference type="EMBL" id="QJJK01000010">
    <property type="protein sequence ID" value="PXW55116.1"/>
    <property type="molecule type" value="Genomic_DNA"/>
</dbReference>
<proteinExistence type="inferred from homology"/>
<dbReference type="Proteomes" id="UP000248021">
    <property type="component" value="Unassembled WGS sequence"/>
</dbReference>
<dbReference type="SUPFAM" id="SSF110849">
    <property type="entry name" value="ParB/Sulfiredoxin"/>
    <property type="match status" value="1"/>
</dbReference>
<dbReference type="SMART" id="SM00470">
    <property type="entry name" value="ParB"/>
    <property type="match status" value="1"/>
</dbReference>
<sequence>MARRNIFQNIKEAENREAERPAASGYTARGATRNMLASIGELAEKAARADQIIEGASVIELDPELVDSSFVSDRMDDDGAFGELLEAIRERGQDSPILVRPHPADAGRYQIVFGHRRVRAARQLGRKVRAVVRTISNTEHVIAQGQENSARENLSFIERALFAQRLVDQGYDRPTVQAALAVDAPMLTRMLSVSGRVPEDLAVAIGSCKTIGRDRWLTFAQLVESPDARQAALDLAGQPGFSELASEARFEKLHAELRARAKRRGSAAKPIKDKWQPEDRAIAAELTDTGRSFSVAFKSKGGAQFGRFVAESLERLYGEYKQRNNEGKG</sequence>
<dbReference type="Gene3D" id="3.90.1530.30">
    <property type="match status" value="1"/>
</dbReference>
<dbReference type="PANTHER" id="PTHR33375:SF1">
    <property type="entry name" value="CHROMOSOME-PARTITIONING PROTEIN PARB-RELATED"/>
    <property type="match status" value="1"/>
</dbReference>
<reference evidence="3 4" key="1">
    <citation type="submission" date="2018-05" db="EMBL/GenBank/DDBJ databases">
        <title>Genomic Encyclopedia of Type Strains, Phase IV (KMG-IV): sequencing the most valuable type-strain genomes for metagenomic binning, comparative biology and taxonomic classification.</title>
        <authorList>
            <person name="Goeker M."/>
        </authorList>
    </citation>
    <scope>NUCLEOTIDE SEQUENCE [LARGE SCALE GENOMIC DNA]</scope>
    <source>
        <strain evidence="3 4">DSM 6462</strain>
    </source>
</reference>